<evidence type="ECO:0000313" key="2">
    <source>
        <dbReference type="Proteomes" id="UP000000493"/>
    </source>
</evidence>
<reference evidence="2" key="1">
    <citation type="submission" date="2011-06" db="EMBL/GenBank/DDBJ databases">
        <title>The complete genome of chromosome of Runella slithyformis DSM 19594.</title>
        <authorList>
            <consortium name="US DOE Joint Genome Institute (JGI-PGF)"/>
            <person name="Lucas S."/>
            <person name="Han J."/>
            <person name="Lapidus A."/>
            <person name="Bruce D."/>
            <person name="Goodwin L."/>
            <person name="Pitluck S."/>
            <person name="Peters L."/>
            <person name="Kyrpides N."/>
            <person name="Mavromatis K."/>
            <person name="Ivanova N."/>
            <person name="Ovchinnikova G."/>
            <person name="Zhang X."/>
            <person name="Misra M."/>
            <person name="Detter J.C."/>
            <person name="Tapia R."/>
            <person name="Han C."/>
            <person name="Land M."/>
            <person name="Hauser L."/>
            <person name="Markowitz V."/>
            <person name="Cheng J.-F."/>
            <person name="Hugenholtz P."/>
            <person name="Woyke T."/>
            <person name="Wu D."/>
            <person name="Tindall B."/>
            <person name="Faehrich R."/>
            <person name="Brambilla E."/>
            <person name="Klenk H.-P."/>
            <person name="Eisen J.A."/>
        </authorList>
    </citation>
    <scope>NUCLEOTIDE SEQUENCE [LARGE SCALE GENOMIC DNA]</scope>
    <source>
        <strain evidence="2">ATCC 29530 / DSM 19594 / LMG 11500 / NCIMB 11436 / LSU 4</strain>
    </source>
</reference>
<dbReference type="KEGG" id="rsi:Runsl_1589"/>
<keyword evidence="2" id="KW-1185">Reference proteome</keyword>
<organism evidence="1 2">
    <name type="scientific">Runella slithyformis (strain ATCC 29530 / DSM 19594 / LMG 11500 / NCIMB 11436 / LSU 4)</name>
    <dbReference type="NCBI Taxonomy" id="761193"/>
    <lineage>
        <taxon>Bacteria</taxon>
        <taxon>Pseudomonadati</taxon>
        <taxon>Bacteroidota</taxon>
        <taxon>Cytophagia</taxon>
        <taxon>Cytophagales</taxon>
        <taxon>Spirosomataceae</taxon>
        <taxon>Runella</taxon>
    </lineage>
</organism>
<evidence type="ECO:0000313" key="1">
    <source>
        <dbReference type="EMBL" id="AEI48014.1"/>
    </source>
</evidence>
<sequence length="370" mass="42506">MALFDYIYTAYTKLSDSTLKLGTVLVVLYHHLPAKLQQSAYTMKNYVSAAALTALLFSFQLIYGQSTSEKVDKKTQKLQERKAKADSLLQKAGITAPSLGAGATVGGKAVKPGDAVGFFSETLPDLGLKIKEYRKAEKAKRKKKKKFHTDYEGLSIVRITSSTGNGDRITQLEFHVLKENRVPRLYDGLDVFWYDSRNRIISKAAIKDKESALILHGPYKRYVSGNLVEEGNYYIGTKDGRWETYDANYRLLDKTKWSRGFPAESIVSYYDSAHTKVLEVIPIHYGKRKGDYLKYYDGGQLMVKGQYDNDLPIGTWNEYYQYKRQRRKITRYPRYWYEDGEGILISEWDEKGKLIYERPKDQTPAEESEN</sequence>
<dbReference type="EMBL" id="CP002859">
    <property type="protein sequence ID" value="AEI48014.1"/>
    <property type="molecule type" value="Genomic_DNA"/>
</dbReference>
<name>A0A7U4E5D3_RUNSL</name>
<accession>A0A7U4E5D3</accession>
<dbReference type="SUPFAM" id="SSF82185">
    <property type="entry name" value="Histone H3 K4-specific methyltransferase SET7/9 N-terminal domain"/>
    <property type="match status" value="1"/>
</dbReference>
<dbReference type="AlphaFoldDB" id="A0A7U4E5D3"/>
<protein>
    <recommendedName>
        <fullName evidence="3">Toxin-antitoxin system YwqK family antitoxin</fullName>
    </recommendedName>
</protein>
<dbReference type="Gene3D" id="2.20.110.10">
    <property type="entry name" value="Histone H3 K4-specific methyltransferase SET7/9 N-terminal domain"/>
    <property type="match status" value="2"/>
</dbReference>
<gene>
    <name evidence="1" type="ordered locus">Runsl_1589</name>
</gene>
<dbReference type="Proteomes" id="UP000000493">
    <property type="component" value="Chromosome"/>
</dbReference>
<reference evidence="1 2" key="2">
    <citation type="journal article" date="2012" name="Stand. Genomic Sci.">
        <title>Complete genome sequence of the aquatic bacterium Runella slithyformis type strain (LSU 4(T)).</title>
        <authorList>
            <person name="Copeland A."/>
            <person name="Zhang X."/>
            <person name="Misra M."/>
            <person name="Lapidus A."/>
            <person name="Nolan M."/>
            <person name="Lucas S."/>
            <person name="Deshpande S."/>
            <person name="Cheng J.F."/>
            <person name="Tapia R."/>
            <person name="Goodwin L.A."/>
            <person name="Pitluck S."/>
            <person name="Liolios K."/>
            <person name="Pagani I."/>
            <person name="Ivanova N."/>
            <person name="Mikhailova N."/>
            <person name="Pati A."/>
            <person name="Chen A."/>
            <person name="Palaniappan K."/>
            <person name="Land M."/>
            <person name="Hauser L."/>
            <person name="Pan C."/>
            <person name="Jeffries C.D."/>
            <person name="Detter J.C."/>
            <person name="Brambilla E.M."/>
            <person name="Rohde M."/>
            <person name="Djao O.D."/>
            <person name="Goker M."/>
            <person name="Sikorski J."/>
            <person name="Tindall B.J."/>
            <person name="Woyke T."/>
            <person name="Bristow J."/>
            <person name="Eisen J.A."/>
            <person name="Markowitz V."/>
            <person name="Hugenholtz P."/>
            <person name="Kyrpides N.C."/>
            <person name="Klenk H.P."/>
            <person name="Mavromatis K."/>
        </authorList>
    </citation>
    <scope>NUCLEOTIDE SEQUENCE [LARGE SCALE GENOMIC DNA]</scope>
    <source>
        <strain evidence="2">ATCC 29530 / DSM 19594 / LMG 11500 / NCIMB 11436 / LSU 4</strain>
    </source>
</reference>
<evidence type="ECO:0008006" key="3">
    <source>
        <dbReference type="Google" id="ProtNLM"/>
    </source>
</evidence>
<proteinExistence type="predicted"/>